<name>A0A517VFC8_9PLAN</name>
<sequence length="390" mass="43813">MMSTIEAINTVDIANRDVPSGKRLRVCHLSLTLCTGGLERLLVDFARYHNRDQFELEFIALGETGTPAEEIQQMGCPVIQFPLTARGKLDKIRQLSDFLNQRDYDLLHTHNAYPHFYGSLAAYRSRIPVTIQTRHGRRFGETFSERMQFAIASRFADRVVSVSDDTSLRCKKIGWLNDKKVTRIWNGIDVDRFVFTGPAEKLTAITVSRLSPEKDLATMLHAVHQVVQEIPEFRLLIVGDGPERARLQRITADLKLESQVQFLGERSDVPQLLSQAGFYVSSSLTEGISLTLLEAMSVGLPIVATHVGGNPEIVQQPTTGLLVPSADPVSLASAMIQMCQNQSQWTETGQQARKRVEQHFNIRTMIKDYESLYLDILNTSVKGQSPCRQI</sequence>
<dbReference type="SUPFAM" id="SSF53756">
    <property type="entry name" value="UDP-Glycosyltransferase/glycogen phosphorylase"/>
    <property type="match status" value="1"/>
</dbReference>
<protein>
    <submittedName>
        <fullName evidence="3">Glycosyltransferase EpsD</fullName>
        <ecNumber evidence="3">2.4.-.-</ecNumber>
    </submittedName>
</protein>
<dbReference type="InterPro" id="IPR001296">
    <property type="entry name" value="Glyco_trans_1"/>
</dbReference>
<dbReference type="Proteomes" id="UP000316855">
    <property type="component" value="Chromosome"/>
</dbReference>
<dbReference type="PANTHER" id="PTHR12526">
    <property type="entry name" value="GLYCOSYLTRANSFERASE"/>
    <property type="match status" value="1"/>
</dbReference>
<dbReference type="AlphaFoldDB" id="A0A517VFC8"/>
<keyword evidence="3" id="KW-0808">Transferase</keyword>
<dbReference type="Pfam" id="PF00534">
    <property type="entry name" value="Glycos_transf_1"/>
    <property type="match status" value="1"/>
</dbReference>
<evidence type="ECO:0000313" key="4">
    <source>
        <dbReference type="Proteomes" id="UP000316855"/>
    </source>
</evidence>
<evidence type="ECO:0000313" key="3">
    <source>
        <dbReference type="EMBL" id="QDT91712.1"/>
    </source>
</evidence>
<keyword evidence="3" id="KW-0328">Glycosyltransferase</keyword>
<feature type="domain" description="Glycosyl transferase family 1" evidence="1">
    <location>
        <begin position="192"/>
        <end position="355"/>
    </location>
</feature>
<proteinExistence type="predicted"/>
<dbReference type="InterPro" id="IPR028098">
    <property type="entry name" value="Glyco_trans_4-like_N"/>
</dbReference>
<dbReference type="GO" id="GO:0016757">
    <property type="term" value="F:glycosyltransferase activity"/>
    <property type="evidence" value="ECO:0007669"/>
    <property type="project" value="UniProtKB-KW"/>
</dbReference>
<evidence type="ECO:0000259" key="2">
    <source>
        <dbReference type="Pfam" id="PF13579"/>
    </source>
</evidence>
<dbReference type="Gene3D" id="3.40.50.2000">
    <property type="entry name" value="Glycogen Phosphorylase B"/>
    <property type="match status" value="2"/>
</dbReference>
<dbReference type="RefSeq" id="WP_232103276.1">
    <property type="nucleotide sequence ID" value="NZ_CP036343.1"/>
</dbReference>
<dbReference type="PANTHER" id="PTHR12526:SF630">
    <property type="entry name" value="GLYCOSYLTRANSFERASE"/>
    <property type="match status" value="1"/>
</dbReference>
<accession>A0A517VFC8</accession>
<gene>
    <name evidence="3" type="primary">epsD</name>
    <name evidence="3" type="ORF">Pan161_33740</name>
</gene>
<dbReference type="KEGG" id="gax:Pan161_33740"/>
<evidence type="ECO:0000259" key="1">
    <source>
        <dbReference type="Pfam" id="PF00534"/>
    </source>
</evidence>
<feature type="domain" description="Glycosyltransferase subfamily 4-like N-terminal" evidence="2">
    <location>
        <begin position="36"/>
        <end position="168"/>
    </location>
</feature>
<dbReference type="Pfam" id="PF13579">
    <property type="entry name" value="Glyco_trans_4_4"/>
    <property type="match status" value="1"/>
</dbReference>
<dbReference type="EMBL" id="CP036343">
    <property type="protein sequence ID" value="QDT91712.1"/>
    <property type="molecule type" value="Genomic_DNA"/>
</dbReference>
<keyword evidence="4" id="KW-1185">Reference proteome</keyword>
<organism evidence="3 4">
    <name type="scientific">Gimesia algae</name>
    <dbReference type="NCBI Taxonomy" id="2527971"/>
    <lineage>
        <taxon>Bacteria</taxon>
        <taxon>Pseudomonadati</taxon>
        <taxon>Planctomycetota</taxon>
        <taxon>Planctomycetia</taxon>
        <taxon>Planctomycetales</taxon>
        <taxon>Planctomycetaceae</taxon>
        <taxon>Gimesia</taxon>
    </lineage>
</organism>
<reference evidence="3 4" key="1">
    <citation type="submission" date="2019-02" db="EMBL/GenBank/DDBJ databases">
        <title>Deep-cultivation of Planctomycetes and their phenomic and genomic characterization uncovers novel biology.</title>
        <authorList>
            <person name="Wiegand S."/>
            <person name="Jogler M."/>
            <person name="Boedeker C."/>
            <person name="Pinto D."/>
            <person name="Vollmers J."/>
            <person name="Rivas-Marin E."/>
            <person name="Kohn T."/>
            <person name="Peeters S.H."/>
            <person name="Heuer A."/>
            <person name="Rast P."/>
            <person name="Oberbeckmann S."/>
            <person name="Bunk B."/>
            <person name="Jeske O."/>
            <person name="Meyerdierks A."/>
            <person name="Storesund J.E."/>
            <person name="Kallscheuer N."/>
            <person name="Luecker S."/>
            <person name="Lage O.M."/>
            <person name="Pohl T."/>
            <person name="Merkel B.J."/>
            <person name="Hornburger P."/>
            <person name="Mueller R.-W."/>
            <person name="Bruemmer F."/>
            <person name="Labrenz M."/>
            <person name="Spormann A.M."/>
            <person name="Op den Camp H."/>
            <person name="Overmann J."/>
            <person name="Amann R."/>
            <person name="Jetten M.S.M."/>
            <person name="Mascher T."/>
            <person name="Medema M.H."/>
            <person name="Devos D.P."/>
            <person name="Kaster A.-K."/>
            <person name="Ovreas L."/>
            <person name="Rohde M."/>
            <person name="Galperin M.Y."/>
            <person name="Jogler C."/>
        </authorList>
    </citation>
    <scope>NUCLEOTIDE SEQUENCE [LARGE SCALE GENOMIC DNA]</scope>
    <source>
        <strain evidence="3 4">Pan161</strain>
    </source>
</reference>
<dbReference type="EC" id="2.4.-.-" evidence="3"/>